<dbReference type="InterPro" id="IPR009061">
    <property type="entry name" value="DNA-bd_dom_put_sf"/>
</dbReference>
<dbReference type="Proteomes" id="UP000010798">
    <property type="component" value="Plasmid pSINAC02"/>
</dbReference>
<dbReference type="InterPro" id="IPR010093">
    <property type="entry name" value="SinI_DNA-bd"/>
</dbReference>
<name>L0DRL3_SINAD</name>
<evidence type="ECO:0000313" key="3">
    <source>
        <dbReference type="Proteomes" id="UP000010798"/>
    </source>
</evidence>
<dbReference type="KEGG" id="saci:Sinac_7627"/>
<keyword evidence="2" id="KW-0238">DNA-binding</keyword>
<protein>
    <submittedName>
        <fullName evidence="2">DNA-binding protein, excisionase family</fullName>
    </submittedName>
</protein>
<accession>L0DRL3</accession>
<dbReference type="HOGENOM" id="CLU_2572003_0_0_0"/>
<organism evidence="2 3">
    <name type="scientific">Singulisphaera acidiphila (strain ATCC BAA-1392 / DSM 18658 / VKM B-2454 / MOB10)</name>
    <dbReference type="NCBI Taxonomy" id="886293"/>
    <lineage>
        <taxon>Bacteria</taxon>
        <taxon>Pseudomonadati</taxon>
        <taxon>Planctomycetota</taxon>
        <taxon>Planctomycetia</taxon>
        <taxon>Isosphaerales</taxon>
        <taxon>Isosphaeraceae</taxon>
        <taxon>Singulisphaera</taxon>
    </lineage>
</organism>
<gene>
    <name evidence="2" type="ordered locus">Sinac_7627</name>
</gene>
<dbReference type="AlphaFoldDB" id="L0DRL3"/>
<feature type="domain" description="Helix-turn-helix" evidence="1">
    <location>
        <begin position="29"/>
        <end position="77"/>
    </location>
</feature>
<proteinExistence type="predicted"/>
<dbReference type="InterPro" id="IPR041657">
    <property type="entry name" value="HTH_17"/>
</dbReference>
<dbReference type="NCBIfam" id="TIGR01764">
    <property type="entry name" value="excise"/>
    <property type="match status" value="1"/>
</dbReference>
<evidence type="ECO:0000259" key="1">
    <source>
        <dbReference type="Pfam" id="PF12728"/>
    </source>
</evidence>
<dbReference type="SUPFAM" id="SSF46955">
    <property type="entry name" value="Putative DNA-binding domain"/>
    <property type="match status" value="1"/>
</dbReference>
<geneLocation type="plasmid" evidence="2 3">
    <name>pSINAC02</name>
</geneLocation>
<dbReference type="Pfam" id="PF12728">
    <property type="entry name" value="HTH_17"/>
    <property type="match status" value="1"/>
</dbReference>
<dbReference type="EMBL" id="CP003366">
    <property type="protein sequence ID" value="AGA31658.1"/>
    <property type="molecule type" value="Genomic_DNA"/>
</dbReference>
<keyword evidence="3" id="KW-1185">Reference proteome</keyword>
<dbReference type="RefSeq" id="WP_015250719.1">
    <property type="nucleotide sequence ID" value="NC_019894.1"/>
</dbReference>
<dbReference type="OrthoDB" id="5459819at2"/>
<dbReference type="GO" id="GO:0003677">
    <property type="term" value="F:DNA binding"/>
    <property type="evidence" value="ECO:0007669"/>
    <property type="project" value="UniProtKB-KW"/>
</dbReference>
<keyword evidence="2" id="KW-0614">Plasmid</keyword>
<reference evidence="2 3" key="1">
    <citation type="submission" date="2012-02" db="EMBL/GenBank/DDBJ databases">
        <title>Complete sequence of plasmid 2 of Singulisphaera acidiphila DSM 18658.</title>
        <authorList>
            <consortium name="US DOE Joint Genome Institute (JGI-PGF)"/>
            <person name="Lucas S."/>
            <person name="Copeland A."/>
            <person name="Lapidus A."/>
            <person name="Glavina del Rio T."/>
            <person name="Dalin E."/>
            <person name="Tice H."/>
            <person name="Bruce D."/>
            <person name="Goodwin L."/>
            <person name="Pitluck S."/>
            <person name="Peters L."/>
            <person name="Ovchinnikova G."/>
            <person name="Chertkov O."/>
            <person name="Kyrpides N."/>
            <person name="Mavromatis K."/>
            <person name="Ivanova N."/>
            <person name="Brettin T."/>
            <person name="Detter J.C."/>
            <person name="Han C."/>
            <person name="Larimer F."/>
            <person name="Land M."/>
            <person name="Hauser L."/>
            <person name="Markowitz V."/>
            <person name="Cheng J.-F."/>
            <person name="Hugenholtz P."/>
            <person name="Woyke T."/>
            <person name="Wu D."/>
            <person name="Tindall B."/>
            <person name="Pomrenke H."/>
            <person name="Brambilla E."/>
            <person name="Klenk H.-P."/>
            <person name="Eisen J.A."/>
        </authorList>
    </citation>
    <scope>NUCLEOTIDE SEQUENCE [LARGE SCALE GENOMIC DNA]</scope>
    <source>
        <strain evidence="3">ATCC BAA-1392 / DSM 18658 / VKM B-2454 / MOB10</strain>
        <plasmid evidence="2 3">pSINAC02</plasmid>
    </source>
</reference>
<sequence>MVGEQKKKRAPQGEALTRRKTEVAAASRLLTKIQVADLMGVSWRTVNRWVASGKLKAVRAGRVLRFEPSELEKFKARSSTC</sequence>
<evidence type="ECO:0000313" key="2">
    <source>
        <dbReference type="EMBL" id="AGA31658.1"/>
    </source>
</evidence>